<dbReference type="PROSITE" id="PS50110">
    <property type="entry name" value="RESPONSE_REGULATORY"/>
    <property type="match status" value="1"/>
</dbReference>
<evidence type="ECO:0000256" key="3">
    <source>
        <dbReference type="ARBA" id="ARBA00023125"/>
    </source>
</evidence>
<dbReference type="GO" id="GO:0006355">
    <property type="term" value="P:regulation of DNA-templated transcription"/>
    <property type="evidence" value="ECO:0007669"/>
    <property type="project" value="InterPro"/>
</dbReference>
<dbReference type="SUPFAM" id="SSF52172">
    <property type="entry name" value="CheY-like"/>
    <property type="match status" value="1"/>
</dbReference>
<keyword evidence="3 8" id="KW-0238">DNA-binding</keyword>
<dbReference type="SMART" id="SM00448">
    <property type="entry name" value="REC"/>
    <property type="match status" value="1"/>
</dbReference>
<evidence type="ECO:0000313" key="9">
    <source>
        <dbReference type="Proteomes" id="UP000319986"/>
    </source>
</evidence>
<dbReference type="InterPro" id="IPR000792">
    <property type="entry name" value="Tscrpt_reg_LuxR_C"/>
</dbReference>
<dbReference type="EMBL" id="BJNT01000004">
    <property type="protein sequence ID" value="GEC85080.1"/>
    <property type="molecule type" value="Genomic_DNA"/>
</dbReference>
<dbReference type="CDD" id="cd06170">
    <property type="entry name" value="LuxR_C_like"/>
    <property type="match status" value="1"/>
</dbReference>
<organism evidence="8 9">
    <name type="scientific">Corynebacterium variabile</name>
    <dbReference type="NCBI Taxonomy" id="1727"/>
    <lineage>
        <taxon>Bacteria</taxon>
        <taxon>Bacillati</taxon>
        <taxon>Actinomycetota</taxon>
        <taxon>Actinomycetes</taxon>
        <taxon>Mycobacteriales</taxon>
        <taxon>Corynebacteriaceae</taxon>
        <taxon>Corynebacterium</taxon>
    </lineage>
</organism>
<dbReference type="CDD" id="cd17535">
    <property type="entry name" value="REC_NarL-like"/>
    <property type="match status" value="1"/>
</dbReference>
<reference evidence="8 9" key="1">
    <citation type="submission" date="2019-06" db="EMBL/GenBank/DDBJ databases">
        <title>Whole genome shotgun sequence of Corynebacterium variabile NBRC 15286.</title>
        <authorList>
            <person name="Hosoyama A."/>
            <person name="Uohara A."/>
            <person name="Ohji S."/>
            <person name="Ichikawa N."/>
        </authorList>
    </citation>
    <scope>NUCLEOTIDE SEQUENCE [LARGE SCALE GENOMIC DNA]</scope>
    <source>
        <strain evidence="8 9">NBRC 15286</strain>
    </source>
</reference>
<dbReference type="InterPro" id="IPR001789">
    <property type="entry name" value="Sig_transdc_resp-reg_receiver"/>
</dbReference>
<feature type="domain" description="HTH luxR-type" evidence="6">
    <location>
        <begin position="155"/>
        <end position="220"/>
    </location>
</feature>
<evidence type="ECO:0000256" key="1">
    <source>
        <dbReference type="ARBA" id="ARBA00022553"/>
    </source>
</evidence>
<keyword evidence="2" id="KW-0805">Transcription regulation</keyword>
<dbReference type="InterPro" id="IPR058245">
    <property type="entry name" value="NreC/VraR/RcsB-like_REC"/>
</dbReference>
<dbReference type="PROSITE" id="PS50043">
    <property type="entry name" value="HTH_LUXR_2"/>
    <property type="match status" value="1"/>
</dbReference>
<keyword evidence="4" id="KW-0804">Transcription</keyword>
<dbReference type="SMART" id="SM00421">
    <property type="entry name" value="HTH_LUXR"/>
    <property type="match status" value="1"/>
</dbReference>
<dbReference type="InterPro" id="IPR039420">
    <property type="entry name" value="WalR-like"/>
</dbReference>
<dbReference type="PRINTS" id="PR00038">
    <property type="entry name" value="HTHLUXR"/>
</dbReference>
<feature type="modified residue" description="4-aspartylphosphate" evidence="5">
    <location>
        <position position="62"/>
    </location>
</feature>
<feature type="domain" description="Response regulatory" evidence="7">
    <location>
        <begin position="13"/>
        <end position="127"/>
    </location>
</feature>
<sequence>MDTMTSPGTAPVTVTIVDDDPYVRAALEALFAAVDDVTVTAGYSSGEDAVAASSLGDVVLMDVRMPGIGGIAATEVLTSRDNPPRVLMLTTFDLDSEVAQSLRAGAVGYLLKGDPPQSVVGAVRRAAAGQTVLAPAVTRQLVEMVADSARRSGEAQQRLSPLTDRELAIARCIGEGLSNAEIAGRLFISVPTVKTHVSTIFRKLSTDSRLQIALLVRDAGLPGHNPRFSPPER</sequence>
<evidence type="ECO:0000256" key="4">
    <source>
        <dbReference type="ARBA" id="ARBA00023163"/>
    </source>
</evidence>
<comment type="caution">
    <text evidence="8">The sequence shown here is derived from an EMBL/GenBank/DDBJ whole genome shotgun (WGS) entry which is preliminary data.</text>
</comment>
<dbReference type="GO" id="GO:0000160">
    <property type="term" value="P:phosphorelay signal transduction system"/>
    <property type="evidence" value="ECO:0007669"/>
    <property type="project" value="InterPro"/>
</dbReference>
<dbReference type="GO" id="GO:0003677">
    <property type="term" value="F:DNA binding"/>
    <property type="evidence" value="ECO:0007669"/>
    <property type="project" value="UniProtKB-KW"/>
</dbReference>
<dbReference type="AlphaFoldDB" id="A0A4Y4C1R8"/>
<proteinExistence type="predicted"/>
<dbReference type="Pfam" id="PF00072">
    <property type="entry name" value="Response_reg"/>
    <property type="match status" value="1"/>
</dbReference>
<dbReference type="InterPro" id="IPR011006">
    <property type="entry name" value="CheY-like_superfamily"/>
</dbReference>
<gene>
    <name evidence="8" type="ORF">CVA01_03940</name>
</gene>
<dbReference type="PANTHER" id="PTHR43214:SF24">
    <property type="entry name" value="TRANSCRIPTIONAL REGULATORY PROTEIN NARL-RELATED"/>
    <property type="match status" value="1"/>
</dbReference>
<name>A0A4Y4C1R8_9CORY</name>
<evidence type="ECO:0000256" key="5">
    <source>
        <dbReference type="PROSITE-ProRule" id="PRU00169"/>
    </source>
</evidence>
<dbReference type="Gene3D" id="3.40.50.2300">
    <property type="match status" value="1"/>
</dbReference>
<evidence type="ECO:0000313" key="8">
    <source>
        <dbReference type="EMBL" id="GEC85080.1"/>
    </source>
</evidence>
<keyword evidence="1 5" id="KW-0597">Phosphoprotein</keyword>
<dbReference type="PANTHER" id="PTHR43214">
    <property type="entry name" value="TWO-COMPONENT RESPONSE REGULATOR"/>
    <property type="match status" value="1"/>
</dbReference>
<evidence type="ECO:0000259" key="6">
    <source>
        <dbReference type="PROSITE" id="PS50043"/>
    </source>
</evidence>
<dbReference type="Pfam" id="PF00196">
    <property type="entry name" value="GerE"/>
    <property type="match status" value="1"/>
</dbReference>
<dbReference type="Proteomes" id="UP000319986">
    <property type="component" value="Unassembled WGS sequence"/>
</dbReference>
<dbReference type="InterPro" id="IPR016032">
    <property type="entry name" value="Sig_transdc_resp-reg_C-effctor"/>
</dbReference>
<evidence type="ECO:0000259" key="7">
    <source>
        <dbReference type="PROSITE" id="PS50110"/>
    </source>
</evidence>
<accession>A0A4Y4C1R8</accession>
<protein>
    <submittedName>
        <fullName evidence="8">DNA-binding response regulator</fullName>
    </submittedName>
</protein>
<dbReference type="SUPFAM" id="SSF46894">
    <property type="entry name" value="C-terminal effector domain of the bipartite response regulators"/>
    <property type="match status" value="1"/>
</dbReference>
<evidence type="ECO:0000256" key="2">
    <source>
        <dbReference type="ARBA" id="ARBA00023015"/>
    </source>
</evidence>